<keyword evidence="10" id="KW-1185">Reference proteome</keyword>
<dbReference type="Gene3D" id="2.40.440.10">
    <property type="entry name" value="L,D-transpeptidase catalytic domain-like"/>
    <property type="match status" value="1"/>
</dbReference>
<dbReference type="Gene3D" id="2.60.40.3710">
    <property type="match status" value="1"/>
</dbReference>
<evidence type="ECO:0000256" key="5">
    <source>
        <dbReference type="ARBA" id="ARBA00023315"/>
    </source>
</evidence>
<dbReference type="InterPro" id="IPR005490">
    <property type="entry name" value="LD_TPept_cat_dom"/>
</dbReference>
<evidence type="ECO:0000259" key="8">
    <source>
        <dbReference type="PROSITE" id="PS52029"/>
    </source>
</evidence>
<accession>A0ABV6UVB0</accession>
<dbReference type="Gene3D" id="2.60.40.3780">
    <property type="match status" value="1"/>
</dbReference>
<dbReference type="SUPFAM" id="SSF141523">
    <property type="entry name" value="L,D-transpeptidase catalytic domain-like"/>
    <property type="match status" value="1"/>
</dbReference>
<evidence type="ECO:0000313" key="9">
    <source>
        <dbReference type="EMBL" id="MFC1405391.1"/>
    </source>
</evidence>
<keyword evidence="6 7" id="KW-0961">Cell wall biogenesis/degradation</keyword>
<evidence type="ECO:0000256" key="2">
    <source>
        <dbReference type="ARBA" id="ARBA00022679"/>
    </source>
</evidence>
<proteinExistence type="predicted"/>
<gene>
    <name evidence="9" type="ORF">ACEZDJ_29315</name>
</gene>
<feature type="active site" description="Nucleophile" evidence="7">
    <location>
        <position position="347"/>
    </location>
</feature>
<dbReference type="PANTHER" id="PTHR30582">
    <property type="entry name" value="L,D-TRANSPEPTIDASE"/>
    <property type="match status" value="1"/>
</dbReference>
<organism evidence="9 10">
    <name type="scientific">Streptacidiphilus cavernicola</name>
    <dbReference type="NCBI Taxonomy" id="3342716"/>
    <lineage>
        <taxon>Bacteria</taxon>
        <taxon>Bacillati</taxon>
        <taxon>Actinomycetota</taxon>
        <taxon>Actinomycetes</taxon>
        <taxon>Kitasatosporales</taxon>
        <taxon>Streptomycetaceae</taxon>
        <taxon>Streptacidiphilus</taxon>
    </lineage>
</organism>
<dbReference type="InterPro" id="IPR050979">
    <property type="entry name" value="LD-transpeptidase"/>
</dbReference>
<evidence type="ECO:0000313" key="10">
    <source>
        <dbReference type="Proteomes" id="UP001592528"/>
    </source>
</evidence>
<evidence type="ECO:0000256" key="3">
    <source>
        <dbReference type="ARBA" id="ARBA00022960"/>
    </source>
</evidence>
<protein>
    <submittedName>
        <fullName evidence="9">Ig-like domain-containing protein</fullName>
    </submittedName>
</protein>
<evidence type="ECO:0000256" key="7">
    <source>
        <dbReference type="PROSITE-ProRule" id="PRU01373"/>
    </source>
</evidence>
<sequence>MGLSSWVRRSGLRGAGLRRTALVLSAGALTLLTACGGGPERAPSSDAAPPVSAAVVTLTPGDGAAQVPAQGGVGVAVAVGKLTQVRLRDDRGDEVPGAFGAGAASWRPTAKLMPETRYTLDAIATDGNGLQAAKHAVFTTFVPTNTFIGFYTPEDGSTVGVGMEVSLRFNRSITDRAAVQRAVTVTAAPSVPVVGHWFGDRRLDFRPEHYWQPGTKVVLALNLKGVEGAPGVYGTQAKKVAFTIGRAQISTADTVSDTLTVRRGGQLLRTLPISAGGPGHSSYNGIMVISEMYQVTRMNSQSVGLGSEYDIPAVPHAMRLTDSGTFVHGVYWRPASVFGSQNTSHGCIGLHDVKGGTSDTTPAGWLYDHSMIGDVVQVTGSNGDAVAPDNGLSGWNLSWARWTAGSALR</sequence>
<dbReference type="Pfam" id="PF17964">
    <property type="entry name" value="Big_10"/>
    <property type="match status" value="1"/>
</dbReference>
<keyword evidence="4 7" id="KW-0573">Peptidoglycan synthesis</keyword>
<evidence type="ECO:0000256" key="4">
    <source>
        <dbReference type="ARBA" id="ARBA00022984"/>
    </source>
</evidence>
<feature type="active site" description="Proton donor/acceptor" evidence="7">
    <location>
        <position position="328"/>
    </location>
</feature>
<dbReference type="EMBL" id="JBHEZZ010000020">
    <property type="protein sequence ID" value="MFC1405391.1"/>
    <property type="molecule type" value="Genomic_DNA"/>
</dbReference>
<dbReference type="CDD" id="cd16913">
    <property type="entry name" value="YkuD_like"/>
    <property type="match status" value="1"/>
</dbReference>
<keyword evidence="5" id="KW-0012">Acyltransferase</keyword>
<reference evidence="9 10" key="1">
    <citation type="submission" date="2024-09" db="EMBL/GenBank/DDBJ databases">
        <authorList>
            <person name="Lee S.D."/>
        </authorList>
    </citation>
    <scope>NUCLEOTIDE SEQUENCE [LARGE SCALE GENOMIC DNA]</scope>
    <source>
        <strain evidence="9 10">N1-5</strain>
    </source>
</reference>
<comment type="caution">
    <text evidence="9">The sequence shown here is derived from an EMBL/GenBank/DDBJ whole genome shotgun (WGS) entry which is preliminary data.</text>
</comment>
<dbReference type="InterPro" id="IPR038063">
    <property type="entry name" value="Transpep_catalytic_dom"/>
</dbReference>
<feature type="domain" description="L,D-TPase catalytic" evidence="8">
    <location>
        <begin position="248"/>
        <end position="379"/>
    </location>
</feature>
<dbReference type="PANTHER" id="PTHR30582:SF2">
    <property type="entry name" value="L,D-TRANSPEPTIDASE YCIB-RELATED"/>
    <property type="match status" value="1"/>
</dbReference>
<keyword evidence="2" id="KW-0808">Transferase</keyword>
<name>A0ABV6UVB0_9ACTN</name>
<evidence type="ECO:0000256" key="6">
    <source>
        <dbReference type="ARBA" id="ARBA00023316"/>
    </source>
</evidence>
<comment type="pathway">
    <text evidence="1 7">Cell wall biogenesis; peptidoglycan biosynthesis.</text>
</comment>
<keyword evidence="3 7" id="KW-0133">Cell shape</keyword>
<dbReference type="RefSeq" id="WP_332262569.1">
    <property type="nucleotide sequence ID" value="NZ_JBHEZZ010000020.1"/>
</dbReference>
<dbReference type="PROSITE" id="PS52029">
    <property type="entry name" value="LD_TPASE"/>
    <property type="match status" value="1"/>
</dbReference>
<dbReference type="Proteomes" id="UP001592528">
    <property type="component" value="Unassembled WGS sequence"/>
</dbReference>
<evidence type="ECO:0000256" key="1">
    <source>
        <dbReference type="ARBA" id="ARBA00004752"/>
    </source>
</evidence>
<dbReference type="CDD" id="cd13432">
    <property type="entry name" value="LDT_IgD_like_2"/>
    <property type="match status" value="1"/>
</dbReference>
<dbReference type="InterPro" id="IPR041280">
    <property type="entry name" value="Big_10"/>
</dbReference>
<dbReference type="Pfam" id="PF03734">
    <property type="entry name" value="YkuD"/>
    <property type="match status" value="1"/>
</dbReference>